<name>A0A9D4V9C8_ADICA</name>
<proteinExistence type="predicted"/>
<evidence type="ECO:0000313" key="2">
    <source>
        <dbReference type="Proteomes" id="UP000886520"/>
    </source>
</evidence>
<dbReference type="AlphaFoldDB" id="A0A9D4V9C8"/>
<evidence type="ECO:0000313" key="1">
    <source>
        <dbReference type="EMBL" id="KAI5082184.1"/>
    </source>
</evidence>
<keyword evidence="2" id="KW-1185">Reference proteome</keyword>
<protein>
    <submittedName>
        <fullName evidence="1">Uncharacterized protein</fullName>
    </submittedName>
</protein>
<reference evidence="1" key="1">
    <citation type="submission" date="2021-01" db="EMBL/GenBank/DDBJ databases">
        <title>Adiantum capillus-veneris genome.</title>
        <authorList>
            <person name="Fang Y."/>
            <person name="Liao Q."/>
        </authorList>
    </citation>
    <scope>NUCLEOTIDE SEQUENCE</scope>
    <source>
        <strain evidence="1">H3</strain>
        <tissue evidence="1">Leaf</tissue>
    </source>
</reference>
<organism evidence="1 2">
    <name type="scientific">Adiantum capillus-veneris</name>
    <name type="common">Maidenhair fern</name>
    <dbReference type="NCBI Taxonomy" id="13818"/>
    <lineage>
        <taxon>Eukaryota</taxon>
        <taxon>Viridiplantae</taxon>
        <taxon>Streptophyta</taxon>
        <taxon>Embryophyta</taxon>
        <taxon>Tracheophyta</taxon>
        <taxon>Polypodiopsida</taxon>
        <taxon>Polypodiidae</taxon>
        <taxon>Polypodiales</taxon>
        <taxon>Pteridineae</taxon>
        <taxon>Pteridaceae</taxon>
        <taxon>Vittarioideae</taxon>
        <taxon>Adiantum</taxon>
    </lineage>
</organism>
<sequence>MPTKLVLLQMPDTLPTISIDDASHSIIRINPKGRVMELLLGNSPSSTTLLRVGDRHRCQIELKNGRGLSLLLQPDETGNNGTIIDWDFSKNQRVNYLSPTLSYLISSSCIDSTQGISECSTCFSNFLEGTIAWTFIVITIHHVFQLIMNISECSDLLNENFIFRGVGVTTRGLFYGISFSTKKTRDPSFSYA</sequence>
<dbReference type="OrthoDB" id="10624222at2759"/>
<dbReference type="EMBL" id="JABFUD020000003">
    <property type="protein sequence ID" value="KAI5082184.1"/>
    <property type="molecule type" value="Genomic_DNA"/>
</dbReference>
<accession>A0A9D4V9C8</accession>
<dbReference type="Proteomes" id="UP000886520">
    <property type="component" value="Chromosome 2"/>
</dbReference>
<comment type="caution">
    <text evidence="1">The sequence shown here is derived from an EMBL/GenBank/DDBJ whole genome shotgun (WGS) entry which is preliminary data.</text>
</comment>
<gene>
    <name evidence="1" type="ORF">GOP47_0001927</name>
</gene>